<name>A0ABT3A9H6_9ALTE</name>
<accession>A0ABT3A9H6</accession>
<evidence type="ECO:0000313" key="2">
    <source>
        <dbReference type="EMBL" id="MCV2885333.1"/>
    </source>
</evidence>
<comment type="caution">
    <text evidence="2">The sequence shown here is derived from an EMBL/GenBank/DDBJ whole genome shotgun (WGS) entry which is preliminary data.</text>
</comment>
<reference evidence="2 3" key="1">
    <citation type="submission" date="2022-10" db="EMBL/GenBank/DDBJ databases">
        <title>Aestuariibacter sp. AA17 isolated from Montipora capitata coral fragment.</title>
        <authorList>
            <person name="Emsley S.A."/>
            <person name="Pfannmuller K.M."/>
            <person name="Loughran R.M."/>
            <person name="Shlafstein M."/>
            <person name="Papke E."/>
            <person name="Saw J.H."/>
            <person name="Ushijima B."/>
            <person name="Videau P."/>
        </authorList>
    </citation>
    <scope>NUCLEOTIDE SEQUENCE [LARGE SCALE GENOMIC DNA]</scope>
    <source>
        <strain evidence="2 3">AA17</strain>
    </source>
</reference>
<dbReference type="EMBL" id="JAOWKX010000005">
    <property type="protein sequence ID" value="MCV2885333.1"/>
    <property type="molecule type" value="Genomic_DNA"/>
</dbReference>
<evidence type="ECO:0008006" key="4">
    <source>
        <dbReference type="Google" id="ProtNLM"/>
    </source>
</evidence>
<feature type="chain" id="PRO_5047136549" description="DUF4105 domain-containing protein" evidence="1">
    <location>
        <begin position="23"/>
        <end position="194"/>
    </location>
</feature>
<keyword evidence="3" id="KW-1185">Reference proteome</keyword>
<dbReference type="Proteomes" id="UP001652504">
    <property type="component" value="Unassembled WGS sequence"/>
</dbReference>
<organism evidence="2 3">
    <name type="scientific">Fluctibacter corallii</name>
    <dbReference type="NCBI Taxonomy" id="2984329"/>
    <lineage>
        <taxon>Bacteria</taxon>
        <taxon>Pseudomonadati</taxon>
        <taxon>Pseudomonadota</taxon>
        <taxon>Gammaproteobacteria</taxon>
        <taxon>Alteromonadales</taxon>
        <taxon>Alteromonadaceae</taxon>
        <taxon>Fluctibacter</taxon>
    </lineage>
</organism>
<gene>
    <name evidence="2" type="ORF">OE749_11575</name>
</gene>
<protein>
    <recommendedName>
        <fullName evidence="4">DUF4105 domain-containing protein</fullName>
    </recommendedName>
</protein>
<proteinExistence type="predicted"/>
<evidence type="ECO:0000256" key="1">
    <source>
        <dbReference type="SAM" id="SignalP"/>
    </source>
</evidence>
<sequence length="194" mass="22292">MTKKYLKVAAFAAAFAYLSYNALLFIFEVDVQCSQNLNGESKNCVVLDVSDTKIVALNQHGLRYDDRLNFFNSYAFTWGSPHYKPYTQEKLVLADIAEWPVLSSQLNHPIILMRQTLDLQYYYLANADEPIFIRCQNLKGNAQACHAIVMLQDHFHLSFYGIAESQRIDVDQLLKDLIALQKRFESPVVLSLLF</sequence>
<feature type="signal peptide" evidence="1">
    <location>
        <begin position="1"/>
        <end position="22"/>
    </location>
</feature>
<dbReference type="RefSeq" id="WP_263712616.1">
    <property type="nucleotide sequence ID" value="NZ_JAOWKX010000005.1"/>
</dbReference>
<keyword evidence="1" id="KW-0732">Signal</keyword>
<evidence type="ECO:0000313" key="3">
    <source>
        <dbReference type="Proteomes" id="UP001652504"/>
    </source>
</evidence>